<protein>
    <recommendedName>
        <fullName evidence="1">VWFA domain-containing protein</fullName>
    </recommendedName>
</protein>
<dbReference type="InterPro" id="IPR036465">
    <property type="entry name" value="vWFA_dom_sf"/>
</dbReference>
<dbReference type="SMART" id="SM00327">
    <property type="entry name" value="VWA"/>
    <property type="match status" value="1"/>
</dbReference>
<dbReference type="PROSITE" id="PS51257">
    <property type="entry name" value="PROKAR_LIPOPROTEIN"/>
    <property type="match status" value="1"/>
</dbReference>
<proteinExistence type="predicted"/>
<dbReference type="SUPFAM" id="SSF53300">
    <property type="entry name" value="vWA-like"/>
    <property type="match status" value="1"/>
</dbReference>
<dbReference type="Pfam" id="PF00092">
    <property type="entry name" value="VWA"/>
    <property type="match status" value="1"/>
</dbReference>
<comment type="caution">
    <text evidence="2">The sequence shown here is derived from an EMBL/GenBank/DDBJ whole genome shotgun (WGS) entry which is preliminary data.</text>
</comment>
<dbReference type="InterPro" id="IPR022156">
    <property type="entry name" value="Uncharacterised_YfbK_N"/>
</dbReference>
<evidence type="ECO:0000313" key="2">
    <source>
        <dbReference type="EMBL" id="MPL92419.1"/>
    </source>
</evidence>
<dbReference type="CDD" id="cd01465">
    <property type="entry name" value="vWA_subgroup"/>
    <property type="match status" value="1"/>
</dbReference>
<accession>A0A644VLZ9</accession>
<dbReference type="Gene3D" id="3.40.50.410">
    <property type="entry name" value="von Willebrand factor, type A domain"/>
    <property type="match status" value="1"/>
</dbReference>
<dbReference type="Pfam" id="PF12450">
    <property type="entry name" value="vWF_A"/>
    <property type="match status" value="1"/>
</dbReference>
<sequence>MKRCTPFLLLLLAVFLLFSCENQENYNNDLMGGEFLEPQSEEKYKDYEENPFISVSESPVSTFSVDADGGAYANMRRYMQLGQVPPKAAVRIEEFLNYFTFDYNDPVSEEHVALNSELAVCPWNTEHHLLRIGMKGKSIPENELPNSNFVFLIDVSGSMNAPEKLGILKSGFKLMTDQLRDQDRVAIVTYAGSAAVLLQSTYGDKKSEIKKAIDKLGAGGSTAGAEGIITAYKIALDNFIPGGNNRIIIGSDGDFNVGPSSVDELTELIEQKRESGVYLTVLGVGTGNLNDHMMEQIANKGNGNYEYIDSADELVKIFIHEKSKFYTVAKDSKIQITFNPDKVNSYRLIGYENRSLENEEFEKDSTDAGEIGAGQTITALYEVILSTNLSASPYAQFDFRYKKPNENESRLLTHTVNNIPSTIESSSENMRFAASVTAFGLLMKQSAHKGTADKQMVLNLGSGAKTFDPNGYREQFISIVNKWKP</sequence>
<dbReference type="EMBL" id="VSSQ01000357">
    <property type="protein sequence ID" value="MPL92419.1"/>
    <property type="molecule type" value="Genomic_DNA"/>
</dbReference>
<feature type="domain" description="VWFA" evidence="1">
    <location>
        <begin position="148"/>
        <end position="322"/>
    </location>
</feature>
<dbReference type="AlphaFoldDB" id="A0A644VLZ9"/>
<gene>
    <name evidence="2" type="ORF">SDC9_38520</name>
</gene>
<organism evidence="2">
    <name type="scientific">bioreactor metagenome</name>
    <dbReference type="NCBI Taxonomy" id="1076179"/>
    <lineage>
        <taxon>unclassified sequences</taxon>
        <taxon>metagenomes</taxon>
        <taxon>ecological metagenomes</taxon>
    </lineage>
</organism>
<name>A0A644VLZ9_9ZZZZ</name>
<dbReference type="Pfam" id="PF12034">
    <property type="entry name" value="YfbK_C"/>
    <property type="match status" value="1"/>
</dbReference>
<evidence type="ECO:0000259" key="1">
    <source>
        <dbReference type="PROSITE" id="PS50234"/>
    </source>
</evidence>
<reference evidence="2" key="1">
    <citation type="submission" date="2019-08" db="EMBL/GenBank/DDBJ databases">
        <authorList>
            <person name="Kucharzyk K."/>
            <person name="Murdoch R.W."/>
            <person name="Higgins S."/>
            <person name="Loffler F."/>
        </authorList>
    </citation>
    <scope>NUCLEOTIDE SEQUENCE</scope>
</reference>
<dbReference type="InterPro" id="IPR021908">
    <property type="entry name" value="YfbK_C"/>
</dbReference>
<dbReference type="PROSITE" id="PS50234">
    <property type="entry name" value="VWFA"/>
    <property type="match status" value="1"/>
</dbReference>
<dbReference type="InterPro" id="IPR051266">
    <property type="entry name" value="CLCR"/>
</dbReference>
<dbReference type="InterPro" id="IPR002035">
    <property type="entry name" value="VWF_A"/>
</dbReference>
<dbReference type="PANTHER" id="PTHR10579">
    <property type="entry name" value="CALCIUM-ACTIVATED CHLORIDE CHANNEL REGULATOR"/>
    <property type="match status" value="1"/>
</dbReference>
<dbReference type="PANTHER" id="PTHR10579:SF43">
    <property type="entry name" value="ZINC FINGER (C3HC4-TYPE RING FINGER) FAMILY PROTEIN"/>
    <property type="match status" value="1"/>
</dbReference>